<dbReference type="InterPro" id="IPR007737">
    <property type="entry name" value="Mga_HTH"/>
</dbReference>
<keyword evidence="2" id="KW-0804">Transcription</keyword>
<dbReference type="InterPro" id="IPR050661">
    <property type="entry name" value="BglG_antiterminators"/>
</dbReference>
<evidence type="ECO:0000256" key="2">
    <source>
        <dbReference type="ARBA" id="ARBA00023163"/>
    </source>
</evidence>
<gene>
    <name evidence="4" type="ORF">HB902_05970</name>
</gene>
<evidence type="ECO:0000313" key="5">
    <source>
        <dbReference type="Proteomes" id="UP000541955"/>
    </source>
</evidence>
<accession>A0A7X0XIG7</accession>
<reference evidence="4 5" key="1">
    <citation type="submission" date="2020-03" db="EMBL/GenBank/DDBJ databases">
        <title>Soil Listeria distribution.</title>
        <authorList>
            <person name="Liao J."/>
            <person name="Wiedmann M."/>
        </authorList>
    </citation>
    <scope>NUCLEOTIDE SEQUENCE [LARGE SCALE GENOMIC DNA]</scope>
    <source>
        <strain evidence="4 5">FSL L7-1387</strain>
    </source>
</reference>
<comment type="caution">
    <text evidence="4">The sequence shown here is derived from an EMBL/GenBank/DDBJ whole genome shotgun (WGS) entry which is preliminary data.</text>
</comment>
<evidence type="ECO:0000313" key="4">
    <source>
        <dbReference type="EMBL" id="MBC1561609.1"/>
    </source>
</evidence>
<organism evidence="4 5">
    <name type="scientific">Listeria booriae</name>
    <dbReference type="NCBI Taxonomy" id="1552123"/>
    <lineage>
        <taxon>Bacteria</taxon>
        <taxon>Bacillati</taxon>
        <taxon>Bacillota</taxon>
        <taxon>Bacilli</taxon>
        <taxon>Bacillales</taxon>
        <taxon>Listeriaceae</taxon>
        <taxon>Listeria</taxon>
    </lineage>
</organism>
<dbReference type="Gene3D" id="3.40.50.2300">
    <property type="match status" value="1"/>
</dbReference>
<dbReference type="RefSeq" id="WP_185428982.1">
    <property type="nucleotide sequence ID" value="NZ_JAARRW010000002.1"/>
</dbReference>
<name>A0A7X0XIG7_9LIST</name>
<protein>
    <recommendedName>
        <fullName evidence="3">Mga helix-turn-helix domain-containing protein</fullName>
    </recommendedName>
</protein>
<keyword evidence="1" id="KW-0805">Transcription regulation</keyword>
<evidence type="ECO:0000259" key="3">
    <source>
        <dbReference type="Pfam" id="PF05043"/>
    </source>
</evidence>
<dbReference type="EMBL" id="JAARRW010000002">
    <property type="protein sequence ID" value="MBC1561609.1"/>
    <property type="molecule type" value="Genomic_DNA"/>
</dbReference>
<dbReference type="PANTHER" id="PTHR30185">
    <property type="entry name" value="CRYPTIC BETA-GLUCOSIDE BGL OPERON ANTITERMINATOR"/>
    <property type="match status" value="1"/>
</dbReference>
<dbReference type="Proteomes" id="UP000541955">
    <property type="component" value="Unassembled WGS sequence"/>
</dbReference>
<feature type="domain" description="Mga helix-turn-helix" evidence="3">
    <location>
        <begin position="79"/>
        <end position="157"/>
    </location>
</feature>
<dbReference type="AlphaFoldDB" id="A0A7X0XIG7"/>
<evidence type="ECO:0000256" key="1">
    <source>
        <dbReference type="ARBA" id="ARBA00023015"/>
    </source>
</evidence>
<dbReference type="PANTHER" id="PTHR30185:SF18">
    <property type="entry name" value="TRANSCRIPTIONAL REGULATOR MTLR"/>
    <property type="match status" value="1"/>
</dbReference>
<proteinExistence type="predicted"/>
<dbReference type="Pfam" id="PF05043">
    <property type="entry name" value="Mga"/>
    <property type="match status" value="1"/>
</dbReference>
<sequence>MKSFVSASAYRMLVLLHVLFISEDKKSKKELMEQVGCSLNTLTKDIDVINSIFPDEVALITEEDRMISLRVGIDINFDYLTANILSTSDLFLVGLSIFYDEQRIPKEWAEENFIGITSLYNRLTEMDDMLAKSRLILNRTPFQILGNELNIRFLFYHWISKSIPYSGWFIKDFDYQDIDHFIQKLEDHLHISYSLSARMDYAVAIGVSLTRIKQGYLATLEDEQDHIEDLEAYFDVDHIDFSDLELHLDSELNDIERHLILLACTLGPFSYIDHSRIDFRMTYHKKYRNQRYQLGLDLARIIEDQTMDFDRLVVVVLDYLTRFSFVQKKNLIIDIDYFTEKPVPDTEITQQIDAVLTKYEKVPGYQYIRDNKNIITSYINDLFLFVLLNEAEAKIVHVKVIAKNGFFWETYLKTEIRKHFSEQTVIFSEDWSGMDSSLTSRLILSDYPVWLDKDIDVMVWSMPPTMRDVINLQRYIDQIDLI</sequence>